<dbReference type="SUPFAM" id="SSF48403">
    <property type="entry name" value="Ankyrin repeat"/>
    <property type="match status" value="2"/>
</dbReference>
<dbReference type="Gene3D" id="1.25.40.20">
    <property type="entry name" value="Ankyrin repeat-containing domain"/>
    <property type="match status" value="3"/>
</dbReference>
<dbReference type="InterPro" id="IPR036770">
    <property type="entry name" value="Ankyrin_rpt-contain_sf"/>
</dbReference>
<keyword evidence="2" id="KW-0040">ANK repeat</keyword>
<evidence type="ECO:0000313" key="3">
    <source>
        <dbReference type="EMBL" id="KAL3309867.1"/>
    </source>
</evidence>
<evidence type="ECO:0000313" key="4">
    <source>
        <dbReference type="Proteomes" id="UP001626550"/>
    </source>
</evidence>
<organism evidence="3 4">
    <name type="scientific">Cichlidogyrus casuarinus</name>
    <dbReference type="NCBI Taxonomy" id="1844966"/>
    <lineage>
        <taxon>Eukaryota</taxon>
        <taxon>Metazoa</taxon>
        <taxon>Spiralia</taxon>
        <taxon>Lophotrochozoa</taxon>
        <taxon>Platyhelminthes</taxon>
        <taxon>Monogenea</taxon>
        <taxon>Monopisthocotylea</taxon>
        <taxon>Dactylogyridea</taxon>
        <taxon>Ancyrocephalidae</taxon>
        <taxon>Cichlidogyrus</taxon>
    </lineage>
</organism>
<evidence type="ECO:0000256" key="1">
    <source>
        <dbReference type="ARBA" id="ARBA00022737"/>
    </source>
</evidence>
<comment type="caution">
    <text evidence="3">The sequence shown here is derived from an EMBL/GenBank/DDBJ whole genome shotgun (WGS) entry which is preliminary data.</text>
</comment>
<dbReference type="Proteomes" id="UP001626550">
    <property type="component" value="Unassembled WGS sequence"/>
</dbReference>
<evidence type="ECO:0000256" key="2">
    <source>
        <dbReference type="ARBA" id="ARBA00023043"/>
    </source>
</evidence>
<keyword evidence="4" id="KW-1185">Reference proteome</keyword>
<gene>
    <name evidence="3" type="ORF">Ciccas_011578</name>
</gene>
<dbReference type="SMART" id="SM00248">
    <property type="entry name" value="ANK"/>
    <property type="match status" value="8"/>
</dbReference>
<dbReference type="EMBL" id="JBJKFK010003478">
    <property type="protein sequence ID" value="KAL3309867.1"/>
    <property type="molecule type" value="Genomic_DNA"/>
</dbReference>
<sequence>MPEIKSEEEVCYEALMQYAKNGLKVLERIDEAKTLQVYKKLVNRKDGNQMSALHYAARGHFTPQIETFLNKLQAKVDIGNNLQQTPLMMACKKEADNDLERYYSSNPDLRCATDSREDYIRSYEAWKDFFDGHNEVVCETVNKLINNGSAWDAKDSSQKTAMHYAAKFEQIPQLCQLILQNKNKKPFNMTDMEGKTPFQIAISRGHVQAAIMLAPFSDITKRDASNATSLISAAASGHETVMLICSIMEKYYPENLKALLSAKDDDGQNALMVALKSAKFYSAQFLKKIDPDLRLQDKNLQGQNCLHLAVSSRNNSCVNLLMQDFNMLNTPDNKGNLPIHIATKVNAVSVIEILVKKSQPADLGIPNRAGMNALMCAMENNQTEAMEAIMKHCPNQLNDVDKQFRTALLIGVQNNSIECLRSFFKNSTNLNINRRDATGRGPIATAAANGHIEIVK</sequence>
<dbReference type="InterPro" id="IPR002110">
    <property type="entry name" value="Ankyrin_rpt"/>
</dbReference>
<dbReference type="PANTHER" id="PTHR24198:SF165">
    <property type="entry name" value="ANKYRIN REPEAT-CONTAINING PROTEIN-RELATED"/>
    <property type="match status" value="1"/>
</dbReference>
<feature type="non-terminal residue" evidence="3">
    <location>
        <position position="456"/>
    </location>
</feature>
<reference evidence="3 4" key="1">
    <citation type="submission" date="2024-11" db="EMBL/GenBank/DDBJ databases">
        <title>Adaptive evolution of stress response genes in parasites aligns with host niche diversity.</title>
        <authorList>
            <person name="Hahn C."/>
            <person name="Resl P."/>
        </authorList>
    </citation>
    <scope>NUCLEOTIDE SEQUENCE [LARGE SCALE GENOMIC DNA]</scope>
    <source>
        <strain evidence="3">EGGRZ-B1_66</strain>
        <tissue evidence="3">Body</tissue>
    </source>
</reference>
<proteinExistence type="predicted"/>
<dbReference type="Pfam" id="PF12796">
    <property type="entry name" value="Ank_2"/>
    <property type="match status" value="3"/>
</dbReference>
<name>A0ABD2PSZ1_9PLAT</name>
<dbReference type="PANTHER" id="PTHR24198">
    <property type="entry name" value="ANKYRIN REPEAT AND PROTEIN KINASE DOMAIN-CONTAINING PROTEIN"/>
    <property type="match status" value="1"/>
</dbReference>
<keyword evidence="1" id="KW-0677">Repeat</keyword>
<accession>A0ABD2PSZ1</accession>
<dbReference type="AlphaFoldDB" id="A0ABD2PSZ1"/>
<protein>
    <submittedName>
        <fullName evidence="3">Uncharacterized protein</fullName>
    </submittedName>
</protein>